<dbReference type="Pfam" id="PF04230">
    <property type="entry name" value="PS_pyruv_trans"/>
    <property type="match status" value="1"/>
</dbReference>
<organism evidence="2 4">
    <name type="scientific">Streptomyces fulvorobeus</name>
    <dbReference type="NCBI Taxonomy" id="284028"/>
    <lineage>
        <taxon>Bacteria</taxon>
        <taxon>Bacillati</taxon>
        <taxon>Actinomycetota</taxon>
        <taxon>Actinomycetes</taxon>
        <taxon>Kitasatosporales</taxon>
        <taxon>Streptomycetaceae</taxon>
        <taxon>Streptomyces</taxon>
    </lineage>
</organism>
<dbReference type="EMBL" id="JACCCF010000001">
    <property type="protein sequence ID" value="NYE44370.1"/>
    <property type="molecule type" value="Genomic_DNA"/>
</dbReference>
<evidence type="ECO:0000259" key="1">
    <source>
        <dbReference type="Pfam" id="PF04230"/>
    </source>
</evidence>
<comment type="caution">
    <text evidence="2">The sequence shown here is derived from an EMBL/GenBank/DDBJ whole genome shotgun (WGS) entry which is preliminary data.</text>
</comment>
<dbReference type="EMBL" id="BLWC01000001">
    <property type="protein sequence ID" value="GFN00895.1"/>
    <property type="molecule type" value="Genomic_DNA"/>
</dbReference>
<protein>
    <submittedName>
        <fullName evidence="2">Polysaccharide pyruvyl transferase</fullName>
    </submittedName>
</protein>
<accession>A0A7J0CGJ5</accession>
<dbReference type="Proteomes" id="UP000498980">
    <property type="component" value="Unassembled WGS sequence"/>
</dbReference>
<evidence type="ECO:0000313" key="2">
    <source>
        <dbReference type="EMBL" id="GFN00895.1"/>
    </source>
</evidence>
<dbReference type="AlphaFoldDB" id="A0A7J0CGJ5"/>
<reference evidence="3 5" key="2">
    <citation type="submission" date="2020-07" db="EMBL/GenBank/DDBJ databases">
        <title>Sequencing the genomes of 1000 actinobacteria strains.</title>
        <authorList>
            <person name="Klenk H.-P."/>
        </authorList>
    </citation>
    <scope>NUCLEOTIDE SEQUENCE [LARGE SCALE GENOMIC DNA]</scope>
    <source>
        <strain evidence="3 5">DSM 41455</strain>
    </source>
</reference>
<dbReference type="Proteomes" id="UP000530403">
    <property type="component" value="Unassembled WGS sequence"/>
</dbReference>
<name>A0A7J0CGJ5_9ACTN</name>
<evidence type="ECO:0000313" key="4">
    <source>
        <dbReference type="Proteomes" id="UP000498980"/>
    </source>
</evidence>
<gene>
    <name evidence="3" type="ORF">HEB29_005381</name>
    <name evidence="2" type="ORF">Sfulv_57050</name>
</gene>
<reference evidence="2 4" key="1">
    <citation type="submission" date="2020-05" db="EMBL/GenBank/DDBJ databases">
        <title>Whole genome shotgun sequence of Streptomyces fulvorobeus NBRC 15897.</title>
        <authorList>
            <person name="Komaki H."/>
            <person name="Tamura T."/>
        </authorList>
    </citation>
    <scope>NUCLEOTIDE SEQUENCE [LARGE SCALE GENOMIC DNA]</scope>
    <source>
        <strain evidence="2 4">NBRC 15897</strain>
    </source>
</reference>
<keyword evidence="2" id="KW-0808">Transferase</keyword>
<dbReference type="GO" id="GO:0016740">
    <property type="term" value="F:transferase activity"/>
    <property type="evidence" value="ECO:0007669"/>
    <property type="project" value="UniProtKB-KW"/>
</dbReference>
<evidence type="ECO:0000313" key="5">
    <source>
        <dbReference type="Proteomes" id="UP000530403"/>
    </source>
</evidence>
<feature type="domain" description="Polysaccharide pyruvyl transferase" evidence="1">
    <location>
        <begin position="204"/>
        <end position="243"/>
    </location>
</feature>
<evidence type="ECO:0000313" key="3">
    <source>
        <dbReference type="EMBL" id="NYE44370.1"/>
    </source>
</evidence>
<keyword evidence="4" id="KW-1185">Reference proteome</keyword>
<dbReference type="InterPro" id="IPR007345">
    <property type="entry name" value="Polysacch_pyruvyl_Trfase"/>
</dbReference>
<dbReference type="RefSeq" id="WP_173317076.1">
    <property type="nucleotide sequence ID" value="NZ_BAAAUE010000022.1"/>
</dbReference>
<sequence length="302" mass="32745">MRQSLPAVLDDLLGPRSASGRVLVTGWFSFLDGEVTAGDALAERAVSEALRHLGVAHDSAWSPVFAPGALRLEEALPSHYEQLLFVCGPVHGDQVTRLHRRYASCRRTAIGVSVIAEDDEAVTGFHRIVARDRAGEGLLTDLAAGAQQMAEPPLVGVALTHGQGEYGDRRDHDRVTAALLSWLPSKDCARVPADTRLARDDRQLCGTPDQYLSLVGRLDLMVTDRLHGMVLALRMGVPALVVDPVRGGAKVSAQARLLRWPAVVPSQDVSARELDHWWDWCLSAAGRAAARRRQARVARAAT</sequence>
<proteinExistence type="predicted"/>